<name>A0ACB8B3A8_9AGAM</name>
<reference evidence="1" key="1">
    <citation type="journal article" date="2021" name="New Phytol.">
        <title>Evolutionary innovations through gain and loss of genes in the ectomycorrhizal Boletales.</title>
        <authorList>
            <person name="Wu G."/>
            <person name="Miyauchi S."/>
            <person name="Morin E."/>
            <person name="Kuo A."/>
            <person name="Drula E."/>
            <person name="Varga T."/>
            <person name="Kohler A."/>
            <person name="Feng B."/>
            <person name="Cao Y."/>
            <person name="Lipzen A."/>
            <person name="Daum C."/>
            <person name="Hundley H."/>
            <person name="Pangilinan J."/>
            <person name="Johnson J."/>
            <person name="Barry K."/>
            <person name="LaButti K."/>
            <person name="Ng V."/>
            <person name="Ahrendt S."/>
            <person name="Min B."/>
            <person name="Choi I.G."/>
            <person name="Park H."/>
            <person name="Plett J.M."/>
            <person name="Magnuson J."/>
            <person name="Spatafora J.W."/>
            <person name="Nagy L.G."/>
            <person name="Henrissat B."/>
            <person name="Grigoriev I.V."/>
            <person name="Yang Z.L."/>
            <person name="Xu J."/>
            <person name="Martin F.M."/>
        </authorList>
    </citation>
    <scope>NUCLEOTIDE SEQUENCE</scope>
    <source>
        <strain evidence="1">KUC20120723A-06</strain>
    </source>
</reference>
<proteinExistence type="predicted"/>
<evidence type="ECO:0000313" key="1">
    <source>
        <dbReference type="EMBL" id="KAH7920030.1"/>
    </source>
</evidence>
<protein>
    <submittedName>
        <fullName evidence="1">Asp-hemolysin</fullName>
    </submittedName>
</protein>
<accession>A0ACB8B3A8</accession>
<sequence length="133" mass="14507">MSDGSTEWVVLEITNSLKSPIKIQNAKIDGGEFYQDGRVVSPEEIDKIVIPPGSERSVSSRDRSGVPSGIEGSIDLYDDTTKICSLYWNCPWGSSTNNFEVQDVNRGYIVTNGPWNPGPGPLGNIAIKVAYNE</sequence>
<comment type="caution">
    <text evidence="1">The sequence shown here is derived from an EMBL/GenBank/DDBJ whole genome shotgun (WGS) entry which is preliminary data.</text>
</comment>
<evidence type="ECO:0000313" key="2">
    <source>
        <dbReference type="Proteomes" id="UP000790709"/>
    </source>
</evidence>
<organism evidence="1 2">
    <name type="scientific">Leucogyrophana mollusca</name>
    <dbReference type="NCBI Taxonomy" id="85980"/>
    <lineage>
        <taxon>Eukaryota</taxon>
        <taxon>Fungi</taxon>
        <taxon>Dikarya</taxon>
        <taxon>Basidiomycota</taxon>
        <taxon>Agaricomycotina</taxon>
        <taxon>Agaricomycetes</taxon>
        <taxon>Agaricomycetidae</taxon>
        <taxon>Boletales</taxon>
        <taxon>Boletales incertae sedis</taxon>
        <taxon>Leucogyrophana</taxon>
    </lineage>
</organism>
<keyword evidence="2" id="KW-1185">Reference proteome</keyword>
<gene>
    <name evidence="1" type="ORF">BV22DRAFT_1050645</name>
</gene>
<dbReference type="Proteomes" id="UP000790709">
    <property type="component" value="Unassembled WGS sequence"/>
</dbReference>
<dbReference type="EMBL" id="MU266610">
    <property type="protein sequence ID" value="KAH7920030.1"/>
    <property type="molecule type" value="Genomic_DNA"/>
</dbReference>